<dbReference type="OrthoDB" id="200924at2759"/>
<dbReference type="Gene3D" id="2.130.10.10">
    <property type="entry name" value="YVTN repeat-like/Quinoprotein amine dehydrogenase"/>
    <property type="match status" value="1"/>
</dbReference>
<reference evidence="3" key="1">
    <citation type="submission" date="2016-06" db="UniProtKB">
        <authorList>
            <consortium name="WormBaseParasite"/>
        </authorList>
    </citation>
    <scope>IDENTIFICATION</scope>
</reference>
<proteinExistence type="predicted"/>
<dbReference type="PANTHER" id="PTHR44321:SF1">
    <property type="entry name" value="TRANSDUCIN BETA-LIKE PROTEIN 2"/>
    <property type="match status" value="1"/>
</dbReference>
<dbReference type="GO" id="GO:0005783">
    <property type="term" value="C:endoplasmic reticulum"/>
    <property type="evidence" value="ECO:0007669"/>
    <property type="project" value="TreeGrafter"/>
</dbReference>
<dbReference type="PANTHER" id="PTHR44321">
    <property type="entry name" value="TRANSDUCIN BETA-LIKE PROTEIN 2"/>
    <property type="match status" value="1"/>
</dbReference>
<evidence type="ECO:0000313" key="3">
    <source>
        <dbReference type="WBParaSite" id="GPUH_0000893301-mRNA-1"/>
    </source>
</evidence>
<dbReference type="Proteomes" id="UP000271098">
    <property type="component" value="Unassembled WGS sequence"/>
</dbReference>
<dbReference type="GO" id="GO:0030968">
    <property type="term" value="P:endoplasmic reticulum unfolded protein response"/>
    <property type="evidence" value="ECO:0007669"/>
    <property type="project" value="TreeGrafter"/>
</dbReference>
<evidence type="ECO:0000313" key="2">
    <source>
        <dbReference type="Proteomes" id="UP000271098"/>
    </source>
</evidence>
<dbReference type="SUPFAM" id="SSF117289">
    <property type="entry name" value="Nucleoporin domain"/>
    <property type="match status" value="1"/>
</dbReference>
<dbReference type="InterPro" id="IPR042410">
    <property type="entry name" value="WBSCR13"/>
</dbReference>
<name>A0A183DJN2_9BILA</name>
<dbReference type="WBParaSite" id="GPUH_0000893301-mRNA-1">
    <property type="protein sequence ID" value="GPUH_0000893301-mRNA-1"/>
    <property type="gene ID" value="GPUH_0000893301"/>
</dbReference>
<organism evidence="3">
    <name type="scientific">Gongylonema pulchrum</name>
    <dbReference type="NCBI Taxonomy" id="637853"/>
    <lineage>
        <taxon>Eukaryota</taxon>
        <taxon>Metazoa</taxon>
        <taxon>Ecdysozoa</taxon>
        <taxon>Nematoda</taxon>
        <taxon>Chromadorea</taxon>
        <taxon>Rhabditida</taxon>
        <taxon>Spirurina</taxon>
        <taxon>Spiruromorpha</taxon>
        <taxon>Spiruroidea</taxon>
        <taxon>Gongylonematidae</taxon>
        <taxon>Gongylonema</taxon>
    </lineage>
</organism>
<evidence type="ECO:0000313" key="1">
    <source>
        <dbReference type="EMBL" id="VDK66348.1"/>
    </source>
</evidence>
<reference evidence="1 2" key="2">
    <citation type="submission" date="2018-11" db="EMBL/GenBank/DDBJ databases">
        <authorList>
            <consortium name="Pathogen Informatics"/>
        </authorList>
    </citation>
    <scope>NUCLEOTIDE SEQUENCE [LARGE SCALE GENOMIC DNA]</scope>
</reference>
<protein>
    <submittedName>
        <fullName evidence="3">WD_REPEATS_REGION domain-containing protein</fullName>
    </submittedName>
</protein>
<sequence length="108" mass="12345">MSPSGKSFAISANRHLRLYSTEEPTKSFELILDVHDKPISRLRMSPCGKMLGSCGDRYIRIFHNVAEFYGEVGSLKTAARCAPDEARRRRFEEQLQEAEQNLSRFPIP</sequence>
<keyword evidence="2" id="KW-1185">Reference proteome</keyword>
<dbReference type="AlphaFoldDB" id="A0A183DJN2"/>
<gene>
    <name evidence="1" type="ORF">GPUH_LOCUS8924</name>
</gene>
<accession>A0A183DJN2</accession>
<dbReference type="InterPro" id="IPR015943">
    <property type="entry name" value="WD40/YVTN_repeat-like_dom_sf"/>
</dbReference>
<dbReference type="EMBL" id="UYRT01027443">
    <property type="protein sequence ID" value="VDK66348.1"/>
    <property type="molecule type" value="Genomic_DNA"/>
</dbReference>